<evidence type="ECO:0000313" key="3">
    <source>
        <dbReference type="Proteomes" id="UP000521748"/>
    </source>
</evidence>
<proteinExistence type="predicted"/>
<dbReference type="InterPro" id="IPR050765">
    <property type="entry name" value="Riboflavin_Biosynth_HTPR"/>
</dbReference>
<dbReference type="Pfam" id="PF01872">
    <property type="entry name" value="RibD_C"/>
    <property type="match status" value="1"/>
</dbReference>
<protein>
    <submittedName>
        <fullName evidence="2">Dihydrofolate reductase</fullName>
    </submittedName>
</protein>
<dbReference type="PANTHER" id="PTHR38011:SF2">
    <property type="entry name" value="BIFUNCTIONAL DEAMINASE-REDUCTASE DOMAIN PROTEIN"/>
    <property type="match status" value="1"/>
</dbReference>
<dbReference type="GO" id="GO:0009231">
    <property type="term" value="P:riboflavin biosynthetic process"/>
    <property type="evidence" value="ECO:0007669"/>
    <property type="project" value="InterPro"/>
</dbReference>
<keyword evidence="3" id="KW-1185">Reference proteome</keyword>
<dbReference type="InterPro" id="IPR024072">
    <property type="entry name" value="DHFR-like_dom_sf"/>
</dbReference>
<organism evidence="2 3">
    <name type="scientific">Psychromicrobium silvestre</name>
    <dbReference type="NCBI Taxonomy" id="1645614"/>
    <lineage>
        <taxon>Bacteria</taxon>
        <taxon>Bacillati</taxon>
        <taxon>Actinomycetota</taxon>
        <taxon>Actinomycetes</taxon>
        <taxon>Micrococcales</taxon>
        <taxon>Micrococcaceae</taxon>
        <taxon>Psychromicrobium</taxon>
    </lineage>
</organism>
<gene>
    <name evidence="2" type="ORF">FHU41_002654</name>
</gene>
<dbReference type="EMBL" id="JACBYQ010000002">
    <property type="protein sequence ID" value="NYE96404.1"/>
    <property type="molecule type" value="Genomic_DNA"/>
</dbReference>
<sequence length="196" mass="21581">MRTLSVVNNISLDGVTQAPGSPDEDTRNGFRYGGWSAAYNDEILSRTMSKGMAGEGAMLFGRRTYQNFASYWPFQGDNPFTVYMNRVQKFVASNGLNEPLPWANSVLLSGDTLQAIAELKASEGPDLTVIGSGELVRSLLAARLVDKLTLVIHPLLLGNGHRLFDERPERQNFRLVESTPTSTGVIIGEYELVLQE</sequence>
<feature type="domain" description="Bacterial bifunctional deaminase-reductase C-terminal" evidence="1">
    <location>
        <begin position="5"/>
        <end position="186"/>
    </location>
</feature>
<comment type="caution">
    <text evidence="2">The sequence shown here is derived from an EMBL/GenBank/DDBJ whole genome shotgun (WGS) entry which is preliminary data.</text>
</comment>
<dbReference type="InterPro" id="IPR002734">
    <property type="entry name" value="RibDG_C"/>
</dbReference>
<name>A0A7Y9LVL6_9MICC</name>
<dbReference type="PANTHER" id="PTHR38011">
    <property type="entry name" value="DIHYDROFOLATE REDUCTASE FAMILY PROTEIN (AFU_ORTHOLOGUE AFUA_8G06820)"/>
    <property type="match status" value="1"/>
</dbReference>
<accession>A0A7Y9LVL6</accession>
<dbReference type="RefSeq" id="WP_179390060.1">
    <property type="nucleotide sequence ID" value="NZ_JACBYQ010000002.1"/>
</dbReference>
<evidence type="ECO:0000313" key="2">
    <source>
        <dbReference type="EMBL" id="NYE96404.1"/>
    </source>
</evidence>
<dbReference type="SUPFAM" id="SSF53597">
    <property type="entry name" value="Dihydrofolate reductase-like"/>
    <property type="match status" value="1"/>
</dbReference>
<evidence type="ECO:0000259" key="1">
    <source>
        <dbReference type="Pfam" id="PF01872"/>
    </source>
</evidence>
<dbReference type="Gene3D" id="3.40.430.10">
    <property type="entry name" value="Dihydrofolate Reductase, subunit A"/>
    <property type="match status" value="1"/>
</dbReference>
<reference evidence="2 3" key="1">
    <citation type="submission" date="2020-07" db="EMBL/GenBank/DDBJ databases">
        <title>Sequencing the genomes of 1000 actinobacteria strains.</title>
        <authorList>
            <person name="Klenk H.-P."/>
        </authorList>
    </citation>
    <scope>NUCLEOTIDE SEQUENCE [LARGE SCALE GENOMIC DNA]</scope>
    <source>
        <strain evidence="2 3">DSM 102047</strain>
    </source>
</reference>
<dbReference type="GO" id="GO:0008703">
    <property type="term" value="F:5-amino-6-(5-phosphoribosylamino)uracil reductase activity"/>
    <property type="evidence" value="ECO:0007669"/>
    <property type="project" value="InterPro"/>
</dbReference>
<dbReference type="Proteomes" id="UP000521748">
    <property type="component" value="Unassembled WGS sequence"/>
</dbReference>
<dbReference type="AlphaFoldDB" id="A0A7Y9LVL6"/>